<feature type="transmembrane region" description="Helical" evidence="8">
    <location>
        <begin position="109"/>
        <end position="129"/>
    </location>
</feature>
<accession>A0ABP9RE51</accession>
<feature type="transmembrane region" description="Helical" evidence="8">
    <location>
        <begin position="204"/>
        <end position="222"/>
    </location>
</feature>
<evidence type="ECO:0000256" key="6">
    <source>
        <dbReference type="ARBA" id="ARBA00023136"/>
    </source>
</evidence>
<feature type="transmembrane region" description="Helical" evidence="8">
    <location>
        <begin position="43"/>
        <end position="62"/>
    </location>
</feature>
<feature type="transmembrane region" description="Helical" evidence="8">
    <location>
        <begin position="393"/>
        <end position="412"/>
    </location>
</feature>
<name>A0ABP9RE51_9PSEU</name>
<evidence type="ECO:0000256" key="5">
    <source>
        <dbReference type="ARBA" id="ARBA00022989"/>
    </source>
</evidence>
<comment type="similarity">
    <text evidence="2 7">Belongs to the purine-cytosine permease (2.A.39) family.</text>
</comment>
<organism evidence="9 10">
    <name type="scientific">Pseudonocardia eucalypti</name>
    <dbReference type="NCBI Taxonomy" id="648755"/>
    <lineage>
        <taxon>Bacteria</taxon>
        <taxon>Bacillati</taxon>
        <taxon>Actinomycetota</taxon>
        <taxon>Actinomycetes</taxon>
        <taxon>Pseudonocardiales</taxon>
        <taxon>Pseudonocardiaceae</taxon>
        <taxon>Pseudonocardia</taxon>
    </lineage>
</organism>
<dbReference type="EMBL" id="BAABJP010000068">
    <property type="protein sequence ID" value="GAA5176061.1"/>
    <property type="molecule type" value="Genomic_DNA"/>
</dbReference>
<evidence type="ECO:0000313" key="10">
    <source>
        <dbReference type="Proteomes" id="UP001428817"/>
    </source>
</evidence>
<feature type="transmembrane region" description="Helical" evidence="8">
    <location>
        <begin position="242"/>
        <end position="266"/>
    </location>
</feature>
<keyword evidence="10" id="KW-1185">Reference proteome</keyword>
<evidence type="ECO:0000313" key="9">
    <source>
        <dbReference type="EMBL" id="GAA5176061.1"/>
    </source>
</evidence>
<feature type="transmembrane region" description="Helical" evidence="8">
    <location>
        <begin position="68"/>
        <end position="88"/>
    </location>
</feature>
<reference evidence="10" key="1">
    <citation type="journal article" date="2019" name="Int. J. Syst. Evol. Microbiol.">
        <title>The Global Catalogue of Microorganisms (GCM) 10K type strain sequencing project: providing services to taxonomists for standard genome sequencing and annotation.</title>
        <authorList>
            <consortium name="The Broad Institute Genomics Platform"/>
            <consortium name="The Broad Institute Genome Sequencing Center for Infectious Disease"/>
            <person name="Wu L."/>
            <person name="Ma J."/>
        </authorList>
    </citation>
    <scope>NUCLEOTIDE SEQUENCE [LARGE SCALE GENOMIC DNA]</scope>
    <source>
        <strain evidence="10">JCM 18303</strain>
    </source>
</reference>
<keyword evidence="3 7" id="KW-0813">Transport</keyword>
<evidence type="ECO:0000256" key="1">
    <source>
        <dbReference type="ARBA" id="ARBA00004141"/>
    </source>
</evidence>
<dbReference type="Pfam" id="PF02133">
    <property type="entry name" value="Transp_cyt_pur"/>
    <property type="match status" value="1"/>
</dbReference>
<keyword evidence="5 8" id="KW-1133">Transmembrane helix</keyword>
<feature type="transmembrane region" description="Helical" evidence="8">
    <location>
        <begin position="432"/>
        <end position="449"/>
    </location>
</feature>
<feature type="transmembrane region" description="Helical" evidence="8">
    <location>
        <begin position="141"/>
        <end position="163"/>
    </location>
</feature>
<dbReference type="Gene3D" id="1.10.4160.10">
    <property type="entry name" value="Hydantoin permease"/>
    <property type="match status" value="1"/>
</dbReference>
<comment type="subcellular location">
    <subcellularLocation>
        <location evidence="1">Membrane</location>
        <topology evidence="1">Multi-pass membrane protein</topology>
    </subcellularLocation>
</comment>
<evidence type="ECO:0000256" key="7">
    <source>
        <dbReference type="PIRNR" id="PIRNR002744"/>
    </source>
</evidence>
<sequence>MSTNPTNSTENALAVERHGIEYIDEGQRHGDPRNQFSIRFSPVIYLAAIVLGGSAVPMGLGLSGSLTAILLGNLLGAICTAACAVMGPRLGLPQIPMGRSAFGYRGNHLPAALSSLLYLGYFTLGTILGAKSLAELFKLPFVPVMIGVVLASVLIAIFGYNLLHAFGRWVTRVSIVVLVVVSVLLVMHGPGAGAAARLDGTEYWLVWLLEFTIVFSYTMSWAPYASDYSRYLPRDTSRGKIFGYAFAGLFLSTTWMMALGAMLTTLGSQGGVIGAFELALPGPVLVVTLFTLGIAAIPHNSVNLYSGAMASLTWGFPLNRSATVALSGVLGAVLAVLFGGAAFEDAFHAFLFLVAYYVTPWLAIVCADYFWVHRGGRGYPPAAEFGRPDGQLGGIRWPGMAAFLLGILVSVPFMATDLFTGPIGRALNGADLSYFVSFLVAGGVYVLAARRVSGVAGERPAPRATSEHAD</sequence>
<evidence type="ECO:0000256" key="4">
    <source>
        <dbReference type="ARBA" id="ARBA00022692"/>
    </source>
</evidence>
<evidence type="ECO:0000256" key="2">
    <source>
        <dbReference type="ARBA" id="ARBA00008974"/>
    </source>
</evidence>
<feature type="transmembrane region" description="Helical" evidence="8">
    <location>
        <begin position="278"/>
        <end position="297"/>
    </location>
</feature>
<comment type="caution">
    <text evidence="9">The sequence shown here is derived from an EMBL/GenBank/DDBJ whole genome shotgun (WGS) entry which is preliminary data.</text>
</comment>
<dbReference type="PANTHER" id="PTHR31806:SF1">
    <property type="entry name" value="PURINE-CYTOSINE PERMEASE FCY2-RELATED"/>
    <property type="match status" value="1"/>
</dbReference>
<dbReference type="Proteomes" id="UP001428817">
    <property type="component" value="Unassembled WGS sequence"/>
</dbReference>
<dbReference type="PANTHER" id="PTHR31806">
    <property type="entry name" value="PURINE-CYTOSINE PERMEASE FCY2-RELATED"/>
    <property type="match status" value="1"/>
</dbReference>
<proteinExistence type="inferred from homology"/>
<evidence type="ECO:0000256" key="8">
    <source>
        <dbReference type="SAM" id="Phobius"/>
    </source>
</evidence>
<feature type="transmembrane region" description="Helical" evidence="8">
    <location>
        <begin position="349"/>
        <end position="372"/>
    </location>
</feature>
<dbReference type="CDD" id="cd11484">
    <property type="entry name" value="SLC-NCS1sbd_CobB-like"/>
    <property type="match status" value="1"/>
</dbReference>
<gene>
    <name evidence="9" type="ORF">GCM10023321_83520</name>
</gene>
<keyword evidence="6 7" id="KW-0472">Membrane</keyword>
<feature type="transmembrane region" description="Helical" evidence="8">
    <location>
        <begin position="175"/>
        <end position="198"/>
    </location>
</feature>
<dbReference type="InterPro" id="IPR001248">
    <property type="entry name" value="Pur-cyt_permease"/>
</dbReference>
<keyword evidence="4 8" id="KW-0812">Transmembrane</keyword>
<feature type="transmembrane region" description="Helical" evidence="8">
    <location>
        <begin position="318"/>
        <end position="343"/>
    </location>
</feature>
<evidence type="ECO:0000256" key="3">
    <source>
        <dbReference type="ARBA" id="ARBA00022448"/>
    </source>
</evidence>
<dbReference type="RefSeq" id="WP_185065669.1">
    <property type="nucleotide sequence ID" value="NZ_BAABJP010000068.1"/>
</dbReference>
<dbReference type="PIRSF" id="PIRSF002744">
    <property type="entry name" value="Pur-cyt_permease"/>
    <property type="match status" value="1"/>
</dbReference>
<protein>
    <submittedName>
        <fullName evidence="9">Cytosine permease</fullName>
    </submittedName>
</protein>
<dbReference type="InterPro" id="IPR026030">
    <property type="entry name" value="Pur-cyt_permease_Fcy2/21/22"/>
</dbReference>